<dbReference type="Gene3D" id="3.40.50.10330">
    <property type="entry name" value="Probable inorganic polyphosphate/atp-NAD kinase, domain 1"/>
    <property type="match status" value="1"/>
</dbReference>
<dbReference type="FunCoup" id="A0A5J5ED68">
    <property type="interactions" value="627"/>
</dbReference>
<dbReference type="InterPro" id="IPR001206">
    <property type="entry name" value="Diacylglycerol_kinase_cat_dom"/>
</dbReference>
<dbReference type="GO" id="GO:0005737">
    <property type="term" value="C:cytoplasm"/>
    <property type="evidence" value="ECO:0007669"/>
    <property type="project" value="TreeGrafter"/>
</dbReference>
<dbReference type="AlphaFoldDB" id="A0A5J5ED68"/>
<sequence>MLSTEPLVGNADPFSPAEPSPLTAEPFRMSDGTTLALSKKLLLSITPNELHIHDDKTNKSKLRSCCGLWAAAAKPLIIPLYNVLYAEVGESTLTIKFATKVSRTTVKPSSLSYPYEPAHHTVIEEWSTRLLNAAYGESQVRKRFKVIINPFGGRGSAATIFDKSCRPLLYAANCSLDVQITEHSGHAIEIAENLDIDAFDAILCCSGDGVPHEVFNGLAKRPDGMRALKTMAVCQLPGGSGNGMCWNLTGTGDASAATLSIIKSIRKPLDLISITQGDNRLLSFLSQSFGIIAELDLGTEDLRWMGSARFTYGLLQRVWKRTVYPCDIAVKVAIDSKDSIREHYRQRGSKEDAIEYDYHKGLPELKYGDINSELPEDWQLVHRPNMGNFYAGNMAWMSAGVNFFPASLPNDGMFDLICVDATVSRFQIMKMLLLVETGKHFDLPHVSYRKVLSYRIIPHKRPGVEKEYISVDGEQIPFGPFQAEVHHGLGTVLAKGHVYEAPGV</sequence>
<keyword evidence="2" id="KW-0547">Nucleotide-binding</keyword>
<evidence type="ECO:0000256" key="1">
    <source>
        <dbReference type="ARBA" id="ARBA00022679"/>
    </source>
</evidence>
<dbReference type="Pfam" id="PF19279">
    <property type="entry name" value="YegS_C"/>
    <property type="match status" value="1"/>
</dbReference>
<evidence type="ECO:0000256" key="5">
    <source>
        <dbReference type="SAM" id="MobiDB-lite"/>
    </source>
</evidence>
<gene>
    <name evidence="7" type="ORF">FN846DRAFT_914600</name>
</gene>
<dbReference type="GO" id="GO:0005524">
    <property type="term" value="F:ATP binding"/>
    <property type="evidence" value="ECO:0007669"/>
    <property type="project" value="UniProtKB-KW"/>
</dbReference>
<dbReference type="EMBL" id="VXIS01000529">
    <property type="protein sequence ID" value="KAA8892996.1"/>
    <property type="molecule type" value="Genomic_DNA"/>
</dbReference>
<dbReference type="InterPro" id="IPR045540">
    <property type="entry name" value="YegS/DAGK_C"/>
</dbReference>
<keyword evidence="1" id="KW-0808">Transferase</keyword>
<dbReference type="Pfam" id="PF00781">
    <property type="entry name" value="DAGK_cat"/>
    <property type="match status" value="1"/>
</dbReference>
<dbReference type="PANTHER" id="PTHR12358:SF31">
    <property type="entry name" value="ACYLGLYCEROL KINASE, MITOCHONDRIAL"/>
    <property type="match status" value="1"/>
</dbReference>
<dbReference type="Proteomes" id="UP000326924">
    <property type="component" value="Unassembled WGS sequence"/>
</dbReference>
<comment type="caution">
    <text evidence="7">The sequence shown here is derived from an EMBL/GenBank/DDBJ whole genome shotgun (WGS) entry which is preliminary data.</text>
</comment>
<dbReference type="PROSITE" id="PS50146">
    <property type="entry name" value="DAGK"/>
    <property type="match status" value="1"/>
</dbReference>
<evidence type="ECO:0000256" key="3">
    <source>
        <dbReference type="ARBA" id="ARBA00022777"/>
    </source>
</evidence>
<dbReference type="InterPro" id="IPR050187">
    <property type="entry name" value="Lipid_Phosphate_FormReg"/>
</dbReference>
<evidence type="ECO:0000256" key="2">
    <source>
        <dbReference type="ARBA" id="ARBA00022741"/>
    </source>
</evidence>
<proteinExistence type="predicted"/>
<dbReference type="PANTHER" id="PTHR12358">
    <property type="entry name" value="SPHINGOSINE KINASE"/>
    <property type="match status" value="1"/>
</dbReference>
<dbReference type="InterPro" id="IPR016064">
    <property type="entry name" value="NAD/diacylglycerol_kinase_sf"/>
</dbReference>
<evidence type="ECO:0000313" key="8">
    <source>
        <dbReference type="Proteomes" id="UP000326924"/>
    </source>
</evidence>
<dbReference type="InterPro" id="IPR055916">
    <property type="entry name" value="DUF7493"/>
</dbReference>
<dbReference type="GO" id="GO:0016020">
    <property type="term" value="C:membrane"/>
    <property type="evidence" value="ECO:0007669"/>
    <property type="project" value="TreeGrafter"/>
</dbReference>
<evidence type="ECO:0000259" key="6">
    <source>
        <dbReference type="PROSITE" id="PS50146"/>
    </source>
</evidence>
<dbReference type="Gene3D" id="2.60.200.40">
    <property type="match status" value="1"/>
</dbReference>
<dbReference type="GO" id="GO:0001727">
    <property type="term" value="F:lipid kinase activity"/>
    <property type="evidence" value="ECO:0007669"/>
    <property type="project" value="TreeGrafter"/>
</dbReference>
<evidence type="ECO:0000256" key="4">
    <source>
        <dbReference type="ARBA" id="ARBA00022840"/>
    </source>
</evidence>
<feature type="region of interest" description="Disordered" evidence="5">
    <location>
        <begin position="1"/>
        <end position="26"/>
    </location>
</feature>
<organism evidence="7 8">
    <name type="scientific">Sphaerosporella brunnea</name>
    <dbReference type="NCBI Taxonomy" id="1250544"/>
    <lineage>
        <taxon>Eukaryota</taxon>
        <taxon>Fungi</taxon>
        <taxon>Dikarya</taxon>
        <taxon>Ascomycota</taxon>
        <taxon>Pezizomycotina</taxon>
        <taxon>Pezizomycetes</taxon>
        <taxon>Pezizales</taxon>
        <taxon>Pyronemataceae</taxon>
        <taxon>Sphaerosporella</taxon>
    </lineage>
</organism>
<keyword evidence="4" id="KW-0067">ATP-binding</keyword>
<dbReference type="InterPro" id="IPR017438">
    <property type="entry name" value="ATP-NAD_kinase_N"/>
</dbReference>
<reference evidence="7 8" key="1">
    <citation type="submission" date="2019-09" db="EMBL/GenBank/DDBJ databases">
        <title>Draft genome of the ectomycorrhizal ascomycete Sphaerosporella brunnea.</title>
        <authorList>
            <consortium name="DOE Joint Genome Institute"/>
            <person name="Benucci G.M."/>
            <person name="Marozzi G."/>
            <person name="Antonielli L."/>
            <person name="Sanchez S."/>
            <person name="Marco P."/>
            <person name="Wang X."/>
            <person name="Falini L.B."/>
            <person name="Barry K."/>
            <person name="Haridas S."/>
            <person name="Lipzen A."/>
            <person name="Labutti K."/>
            <person name="Grigoriev I.V."/>
            <person name="Murat C."/>
            <person name="Martin F."/>
            <person name="Albertini E."/>
            <person name="Donnini D."/>
            <person name="Bonito G."/>
        </authorList>
    </citation>
    <scope>NUCLEOTIDE SEQUENCE [LARGE SCALE GENOMIC DNA]</scope>
    <source>
        <strain evidence="7 8">Sb_GMNB300</strain>
    </source>
</reference>
<keyword evidence="8" id="KW-1185">Reference proteome</keyword>
<dbReference type="SUPFAM" id="SSF111331">
    <property type="entry name" value="NAD kinase/diacylglycerol kinase-like"/>
    <property type="match status" value="1"/>
</dbReference>
<dbReference type="InParanoid" id="A0A5J5ED68"/>
<dbReference type="GO" id="GO:0046512">
    <property type="term" value="P:sphingosine biosynthetic process"/>
    <property type="evidence" value="ECO:0007669"/>
    <property type="project" value="TreeGrafter"/>
</dbReference>
<name>A0A5J5ED68_9PEZI</name>
<evidence type="ECO:0000313" key="7">
    <source>
        <dbReference type="EMBL" id="KAA8892996.1"/>
    </source>
</evidence>
<accession>A0A5J5ED68</accession>
<protein>
    <submittedName>
        <fullName evidence="7">Diacylglycerol kinase catalytic domain family protein</fullName>
    </submittedName>
</protein>
<dbReference type="OrthoDB" id="3853857at2759"/>
<feature type="domain" description="DAGKc" evidence="6">
    <location>
        <begin position="139"/>
        <end position="278"/>
    </location>
</feature>
<keyword evidence="3 7" id="KW-0418">Kinase</keyword>
<dbReference type="Pfam" id="PF24321">
    <property type="entry name" value="DUF7493"/>
    <property type="match status" value="1"/>
</dbReference>
<dbReference type="SMART" id="SM00046">
    <property type="entry name" value="DAGKc"/>
    <property type="match status" value="1"/>
</dbReference>